<keyword evidence="2" id="KW-1185">Reference proteome</keyword>
<comment type="caution">
    <text evidence="1">The sequence shown here is derived from an EMBL/GenBank/DDBJ whole genome shotgun (WGS) entry which is preliminary data.</text>
</comment>
<proteinExistence type="predicted"/>
<sequence>MLPPPTTLLLLASMSAKPPPTAASFSLTLLPSLTASVSRLQLSLNGARKGIELLADKSLMQREFRSLPRRALFYPRLRIQWLLGMGGRSKALSSVPSSEAVVEGVRS</sequence>
<dbReference type="EMBL" id="JBJKBG010000001">
    <property type="protein sequence ID" value="KAL3754162.1"/>
    <property type="molecule type" value="Genomic_DNA"/>
</dbReference>
<evidence type="ECO:0000313" key="2">
    <source>
        <dbReference type="Proteomes" id="UP001634007"/>
    </source>
</evidence>
<accession>A0ABD3LW43</accession>
<gene>
    <name evidence="1" type="ORF">ACJRO7_001415</name>
</gene>
<reference evidence="1 2" key="1">
    <citation type="submission" date="2024-11" db="EMBL/GenBank/DDBJ databases">
        <title>Chromosome-level genome assembly of Eucalyptus globulus Labill. provides insights into its genome evolution.</title>
        <authorList>
            <person name="Li X."/>
        </authorList>
    </citation>
    <scope>NUCLEOTIDE SEQUENCE [LARGE SCALE GENOMIC DNA]</scope>
    <source>
        <strain evidence="1">CL2024</strain>
        <tissue evidence="1">Fresh tender leaves</tissue>
    </source>
</reference>
<protein>
    <recommendedName>
        <fullName evidence="3">Secreted protein</fullName>
    </recommendedName>
</protein>
<dbReference type="AlphaFoldDB" id="A0ABD3LW43"/>
<evidence type="ECO:0008006" key="3">
    <source>
        <dbReference type="Google" id="ProtNLM"/>
    </source>
</evidence>
<name>A0ABD3LW43_EUCGL</name>
<organism evidence="1 2">
    <name type="scientific">Eucalyptus globulus</name>
    <name type="common">Tasmanian blue gum</name>
    <dbReference type="NCBI Taxonomy" id="34317"/>
    <lineage>
        <taxon>Eukaryota</taxon>
        <taxon>Viridiplantae</taxon>
        <taxon>Streptophyta</taxon>
        <taxon>Embryophyta</taxon>
        <taxon>Tracheophyta</taxon>
        <taxon>Spermatophyta</taxon>
        <taxon>Magnoliopsida</taxon>
        <taxon>eudicotyledons</taxon>
        <taxon>Gunneridae</taxon>
        <taxon>Pentapetalae</taxon>
        <taxon>rosids</taxon>
        <taxon>malvids</taxon>
        <taxon>Myrtales</taxon>
        <taxon>Myrtaceae</taxon>
        <taxon>Myrtoideae</taxon>
        <taxon>Eucalypteae</taxon>
        <taxon>Eucalyptus</taxon>
    </lineage>
</organism>
<dbReference type="Proteomes" id="UP001634007">
    <property type="component" value="Unassembled WGS sequence"/>
</dbReference>
<evidence type="ECO:0000313" key="1">
    <source>
        <dbReference type="EMBL" id="KAL3754162.1"/>
    </source>
</evidence>